<dbReference type="PANTHER" id="PTHR33360">
    <property type="entry name" value="TRANSPOSASE FOR INSERTION SEQUENCE ELEMENT IS200"/>
    <property type="match status" value="1"/>
</dbReference>
<dbReference type="SMART" id="SM01321">
    <property type="entry name" value="Y1_Tnp"/>
    <property type="match status" value="1"/>
</dbReference>
<dbReference type="NCBIfam" id="NF033573">
    <property type="entry name" value="transpos_IS200"/>
    <property type="match status" value="1"/>
</dbReference>
<organism evidence="3 4">
    <name type="scientific">Chryseobacterium piscicola</name>
    <dbReference type="NCBI Taxonomy" id="551459"/>
    <lineage>
        <taxon>Bacteria</taxon>
        <taxon>Pseudomonadati</taxon>
        <taxon>Bacteroidota</taxon>
        <taxon>Flavobacteriia</taxon>
        <taxon>Flavobacteriales</taxon>
        <taxon>Weeksellaceae</taxon>
        <taxon>Chryseobacterium group</taxon>
        <taxon>Chryseobacterium</taxon>
    </lineage>
</organism>
<protein>
    <submittedName>
        <fullName evidence="2 3">Transposase</fullName>
    </submittedName>
</protein>
<dbReference type="Pfam" id="PF01797">
    <property type="entry name" value="Y1_Tnp"/>
    <property type="match status" value="1"/>
</dbReference>
<dbReference type="EMBL" id="FTOJ01000001">
    <property type="protein sequence ID" value="SIS62087.1"/>
    <property type="molecule type" value="Genomic_DNA"/>
</dbReference>
<name>A0A1N7KKJ9_9FLAO</name>
<evidence type="ECO:0000313" key="2">
    <source>
        <dbReference type="EMBL" id="PQA96214.1"/>
    </source>
</evidence>
<dbReference type="RefSeq" id="WP_076449668.1">
    <property type="nucleotide sequence ID" value="NZ_FTOJ01000001.1"/>
</dbReference>
<dbReference type="OrthoDB" id="9797997at2"/>
<dbReference type="AlphaFoldDB" id="A0A1N7KKJ9"/>
<sequence>MSQSLNRIYIHIVFSTKNREPNISEDIKDELFNYLGGVCKSLDCNPLQVGGYKDHIHILCALSKKIALTQLMEKVKSSSSRWIKTKNEEFSNFYWQSGYGAFSVNPTEIDVVKKYIQNQEEHHKIKSFQDEYRAFLKKYNVQYNEEYVWD</sequence>
<dbReference type="SUPFAM" id="SSF143422">
    <property type="entry name" value="Transposase IS200-like"/>
    <property type="match status" value="1"/>
</dbReference>
<evidence type="ECO:0000259" key="1">
    <source>
        <dbReference type="SMART" id="SM01321"/>
    </source>
</evidence>
<dbReference type="InterPro" id="IPR002686">
    <property type="entry name" value="Transposase_17"/>
</dbReference>
<reference evidence="2 5" key="1">
    <citation type="submission" date="2016-11" db="EMBL/GenBank/DDBJ databases">
        <title>Whole genomes of Flavobacteriaceae.</title>
        <authorList>
            <person name="Stine C."/>
            <person name="Li C."/>
            <person name="Tadesse D."/>
        </authorList>
    </citation>
    <scope>NUCLEOTIDE SEQUENCE [LARGE SCALE GENOMIC DNA]</scope>
    <source>
        <strain evidence="2 5">DSM 21068</strain>
    </source>
</reference>
<evidence type="ECO:0000313" key="3">
    <source>
        <dbReference type="EMBL" id="SIS62087.1"/>
    </source>
</evidence>
<keyword evidence="5" id="KW-1185">Reference proteome</keyword>
<evidence type="ECO:0000313" key="4">
    <source>
        <dbReference type="Proteomes" id="UP000186246"/>
    </source>
</evidence>
<dbReference type="GO" id="GO:0004803">
    <property type="term" value="F:transposase activity"/>
    <property type="evidence" value="ECO:0007669"/>
    <property type="project" value="InterPro"/>
</dbReference>
<dbReference type="GO" id="GO:0006313">
    <property type="term" value="P:DNA transposition"/>
    <property type="evidence" value="ECO:0007669"/>
    <property type="project" value="InterPro"/>
</dbReference>
<dbReference type="Proteomes" id="UP000186246">
    <property type="component" value="Unassembled WGS sequence"/>
</dbReference>
<dbReference type="Proteomes" id="UP000238314">
    <property type="component" value="Unassembled WGS sequence"/>
</dbReference>
<evidence type="ECO:0000313" key="5">
    <source>
        <dbReference type="Proteomes" id="UP000238314"/>
    </source>
</evidence>
<accession>A0A1N7KKJ9</accession>
<dbReference type="InterPro" id="IPR036515">
    <property type="entry name" value="Transposase_17_sf"/>
</dbReference>
<reference evidence="4" key="3">
    <citation type="submission" date="2017-01" db="EMBL/GenBank/DDBJ databases">
        <authorList>
            <person name="Varghese N."/>
            <person name="Submissions S."/>
        </authorList>
    </citation>
    <scope>NUCLEOTIDE SEQUENCE [LARGE SCALE GENOMIC DNA]</scope>
    <source>
        <strain evidence="4">DSM 21068</strain>
    </source>
</reference>
<dbReference type="GO" id="GO:0003677">
    <property type="term" value="F:DNA binding"/>
    <property type="evidence" value="ECO:0007669"/>
    <property type="project" value="InterPro"/>
</dbReference>
<dbReference type="Gene3D" id="3.30.70.1290">
    <property type="entry name" value="Transposase IS200-like"/>
    <property type="match status" value="1"/>
</dbReference>
<feature type="domain" description="Transposase IS200-like" evidence="1">
    <location>
        <begin position="5"/>
        <end position="119"/>
    </location>
</feature>
<dbReference type="STRING" id="551459.SAMN05421796_101637"/>
<proteinExistence type="predicted"/>
<reference evidence="3" key="2">
    <citation type="submission" date="2017-01" db="EMBL/GenBank/DDBJ databases">
        <authorList>
            <person name="Mah S.A."/>
            <person name="Swanson W.J."/>
            <person name="Moy G.W."/>
            <person name="Vacquier V.D."/>
        </authorList>
    </citation>
    <scope>NUCLEOTIDE SEQUENCE [LARGE SCALE GENOMIC DNA]</scope>
    <source>
        <strain evidence="3">DSM 21068</strain>
    </source>
</reference>
<dbReference type="PANTHER" id="PTHR33360:SF2">
    <property type="entry name" value="TRANSPOSASE FOR INSERTION SEQUENCE ELEMENT IS200"/>
    <property type="match status" value="1"/>
</dbReference>
<dbReference type="EMBL" id="MUGO01000003">
    <property type="protein sequence ID" value="PQA96214.1"/>
    <property type="molecule type" value="Genomic_DNA"/>
</dbReference>
<gene>
    <name evidence="2" type="ORF">B0A70_03585</name>
    <name evidence="3" type="ORF">SAMN05421796_101637</name>
</gene>